<evidence type="ECO:0000256" key="4">
    <source>
        <dbReference type="ARBA" id="ARBA00022723"/>
    </source>
</evidence>
<dbReference type="GO" id="GO:0003779">
    <property type="term" value="F:actin binding"/>
    <property type="evidence" value="ECO:0007669"/>
    <property type="project" value="InterPro"/>
</dbReference>
<dbReference type="AlphaFoldDB" id="A0A0G2H1C5"/>
<dbReference type="Gene3D" id="1.10.630.10">
    <property type="entry name" value="Cytochrome P450"/>
    <property type="match status" value="1"/>
</dbReference>
<reference evidence="10 11" key="1">
    <citation type="submission" date="2015-05" db="EMBL/GenBank/DDBJ databases">
        <title>Distinctive expansion of gene families associated with plant cell wall degradation and secondary metabolism in the genomes of grapevine trunk pathogens.</title>
        <authorList>
            <person name="Lawrence D.P."/>
            <person name="Travadon R."/>
            <person name="Rolshausen P.E."/>
            <person name="Baumgartner K."/>
        </authorList>
    </citation>
    <scope>NUCLEOTIDE SEQUENCE [LARGE SCALE GENOMIC DNA]</scope>
    <source>
        <strain evidence="10">UCRPC4</strain>
    </source>
</reference>
<dbReference type="GO" id="GO:0016705">
    <property type="term" value="F:oxidoreductase activity, acting on paired donors, with incorporation or reduction of molecular oxygen"/>
    <property type="evidence" value="ECO:0007669"/>
    <property type="project" value="InterPro"/>
</dbReference>
<dbReference type="InterPro" id="IPR003124">
    <property type="entry name" value="WH2_dom"/>
</dbReference>
<dbReference type="InterPro" id="IPR036396">
    <property type="entry name" value="Cyt_P450_sf"/>
</dbReference>
<comment type="cofactor">
    <cofactor evidence="1">
        <name>heme</name>
        <dbReference type="ChEBI" id="CHEBI:30413"/>
    </cofactor>
</comment>
<evidence type="ECO:0000256" key="3">
    <source>
        <dbReference type="ARBA" id="ARBA00022617"/>
    </source>
</evidence>
<protein>
    <submittedName>
        <fullName evidence="10">Putative cytochrome p450 monooxygenase</fullName>
    </submittedName>
</protein>
<comment type="similarity">
    <text evidence="2">Belongs to the cytochrome P450 family.</text>
</comment>
<accession>A0A0G2H1C5</accession>
<sequence>MPLSVSLDADFFFSCHALKGRLEFEVREFHETYGDVVRWAPNELTFISAQAWKDIYGHGHAELPKYFPPGSGMEGTPKIISANSADHFRFRRAMLPAFSDKALGQQEPLIKVYVDLLIERLKEVAASGVPTNIVEWYHFTTFDLIGDLAYGESFNGLQERKANEWILNISRMMRLYPILTLVTASPLLSKILLFLASDKIKKSREEHLERATALTMKRINRKDQEHRGDFMDFMMRSRGEKHGLTDRELASNSDTLLVAGSETTATLLSGVTYYLLSDPAILQRVTQEVRKAFVNEEEIDFKNASAKLPFMLACLDEALRLFPPIPLVLNRQCLPGTPTVIDGRLVPPKTRVGVHHLSAYHSERNFHRAREYLPERWLPEAQNDPSSPFFNDRRDVHKPFSFEMTNLFMVKSFSPFLRCVPTGEVGAAQHIPQKVFVEFIDGLNTALTITPVLQATFVTGGLLMSVPILPIQFAGGGIQAASVALSAGSSWYRVRKYVKEANEGIFAPRGLSVAVVNTKQMIEVVGLDEFDKGKLRLPPFPEQAIERFHSMNADTQEWTPSQATDEAPYLRRLRALDGKVSELSFDVGEHPAAKSKVTKITTAPIRWANERDIKAQKKQRKKWLRAQEENLSEKTDQLLNLNSEIARLQSETQDQSVVLQLQATLSRRDELIEDILSGGQKKLKKVNKREENVANRVLWIVIKPFKSTSSV</sequence>
<proteinExistence type="inferred from homology"/>
<dbReference type="GO" id="GO:0020037">
    <property type="term" value="F:heme binding"/>
    <property type="evidence" value="ECO:0007669"/>
    <property type="project" value="InterPro"/>
</dbReference>
<dbReference type="Proteomes" id="UP000053317">
    <property type="component" value="Unassembled WGS sequence"/>
</dbReference>
<evidence type="ECO:0000313" key="11">
    <source>
        <dbReference type="Proteomes" id="UP000053317"/>
    </source>
</evidence>
<gene>
    <name evidence="10" type="ORF">UCRPC4_g00170</name>
</gene>
<feature type="domain" description="WH2" evidence="9">
    <location>
        <begin position="667"/>
        <end position="686"/>
    </location>
</feature>
<organism evidence="10 11">
    <name type="scientific">Phaeomoniella chlamydospora</name>
    <name type="common">Phaeoacremonium chlamydosporum</name>
    <dbReference type="NCBI Taxonomy" id="158046"/>
    <lineage>
        <taxon>Eukaryota</taxon>
        <taxon>Fungi</taxon>
        <taxon>Dikarya</taxon>
        <taxon>Ascomycota</taxon>
        <taxon>Pezizomycotina</taxon>
        <taxon>Eurotiomycetes</taxon>
        <taxon>Chaetothyriomycetidae</taxon>
        <taxon>Phaeomoniellales</taxon>
        <taxon>Phaeomoniellaceae</taxon>
        <taxon>Phaeomoniella</taxon>
    </lineage>
</organism>
<evidence type="ECO:0000256" key="8">
    <source>
        <dbReference type="SAM" id="Coils"/>
    </source>
</evidence>
<evidence type="ECO:0000256" key="6">
    <source>
        <dbReference type="ARBA" id="ARBA00023004"/>
    </source>
</evidence>
<dbReference type="PRINTS" id="PR00463">
    <property type="entry name" value="EP450I"/>
</dbReference>
<keyword evidence="3" id="KW-0349">Heme</keyword>
<evidence type="ECO:0000256" key="2">
    <source>
        <dbReference type="ARBA" id="ARBA00010617"/>
    </source>
</evidence>
<evidence type="ECO:0000256" key="1">
    <source>
        <dbReference type="ARBA" id="ARBA00001971"/>
    </source>
</evidence>
<evidence type="ECO:0000259" key="9">
    <source>
        <dbReference type="PROSITE" id="PS51082"/>
    </source>
</evidence>
<dbReference type="CDD" id="cd11058">
    <property type="entry name" value="CYP60B-like"/>
    <property type="match status" value="1"/>
</dbReference>
<dbReference type="Pfam" id="PF00067">
    <property type="entry name" value="p450"/>
    <property type="match status" value="1"/>
</dbReference>
<dbReference type="InterPro" id="IPR002401">
    <property type="entry name" value="Cyt_P450_E_grp-I"/>
</dbReference>
<keyword evidence="4" id="KW-0479">Metal-binding</keyword>
<dbReference type="GO" id="GO:0005506">
    <property type="term" value="F:iron ion binding"/>
    <property type="evidence" value="ECO:0007669"/>
    <property type="project" value="InterPro"/>
</dbReference>
<keyword evidence="5" id="KW-0560">Oxidoreductase</keyword>
<dbReference type="PROSITE" id="PS51082">
    <property type="entry name" value="WH2"/>
    <property type="match status" value="1"/>
</dbReference>
<dbReference type="PANTHER" id="PTHR24305">
    <property type="entry name" value="CYTOCHROME P450"/>
    <property type="match status" value="1"/>
</dbReference>
<dbReference type="InterPro" id="IPR001128">
    <property type="entry name" value="Cyt_P450"/>
</dbReference>
<dbReference type="SUPFAM" id="SSF48264">
    <property type="entry name" value="Cytochrome P450"/>
    <property type="match status" value="1"/>
</dbReference>
<reference evidence="10 11" key="2">
    <citation type="submission" date="2015-05" db="EMBL/GenBank/DDBJ databases">
        <authorList>
            <person name="Morales-Cruz A."/>
            <person name="Amrine K.C."/>
            <person name="Cantu D."/>
        </authorList>
    </citation>
    <scope>NUCLEOTIDE SEQUENCE [LARGE SCALE GENOMIC DNA]</scope>
    <source>
        <strain evidence="10">UCRPC4</strain>
    </source>
</reference>
<evidence type="ECO:0000256" key="7">
    <source>
        <dbReference type="ARBA" id="ARBA00023033"/>
    </source>
</evidence>
<comment type="caution">
    <text evidence="10">The sequence shown here is derived from an EMBL/GenBank/DDBJ whole genome shotgun (WGS) entry which is preliminary data.</text>
</comment>
<dbReference type="EMBL" id="LCWF01000005">
    <property type="protein sequence ID" value="KKY29138.1"/>
    <property type="molecule type" value="Genomic_DNA"/>
</dbReference>
<keyword evidence="6" id="KW-0408">Iron</keyword>
<dbReference type="OrthoDB" id="1470350at2759"/>
<keyword evidence="11" id="KW-1185">Reference proteome</keyword>
<keyword evidence="7 10" id="KW-0503">Monooxygenase</keyword>
<dbReference type="GO" id="GO:0004497">
    <property type="term" value="F:monooxygenase activity"/>
    <property type="evidence" value="ECO:0007669"/>
    <property type="project" value="UniProtKB-KW"/>
</dbReference>
<evidence type="ECO:0000313" key="10">
    <source>
        <dbReference type="EMBL" id="KKY29138.1"/>
    </source>
</evidence>
<feature type="coiled-coil region" evidence="8">
    <location>
        <begin position="624"/>
        <end position="651"/>
    </location>
</feature>
<keyword evidence="8" id="KW-0175">Coiled coil</keyword>
<dbReference type="PANTHER" id="PTHR24305:SF230">
    <property type="entry name" value="P450, PUTATIVE (EUROFUNG)-RELATED"/>
    <property type="match status" value="1"/>
</dbReference>
<name>A0A0G2H1C5_PHACM</name>
<evidence type="ECO:0000256" key="5">
    <source>
        <dbReference type="ARBA" id="ARBA00023002"/>
    </source>
</evidence>
<dbReference type="InterPro" id="IPR050121">
    <property type="entry name" value="Cytochrome_P450_monoxygenase"/>
</dbReference>